<sequence length="199" mass="21651">MLLRYDVCIRGVSGTVRTGNEVTDGVSRRPLTLLDRLQLCQDAWAPGGPWDRDGAHAALWGRPAGSFLVLRDSASQPVLLCVSTGGKSGDVRDDPIQRTGEAYQLSQSYLGFSDLAQLVVFYSLSRDVLPVCLFIPPWLYSLTDQPQSQLGPKSWLCPTSDLQSDHMTQRAPDTAMCTIQLTAANDCSCASSTHSISMI</sequence>
<protein>
    <submittedName>
        <fullName evidence="1">Uncharacterized protein</fullName>
    </submittedName>
</protein>
<evidence type="ECO:0000313" key="2">
    <source>
        <dbReference type="Proteomes" id="UP001356427"/>
    </source>
</evidence>
<dbReference type="InterPro" id="IPR036860">
    <property type="entry name" value="SH2_dom_sf"/>
</dbReference>
<dbReference type="Proteomes" id="UP001356427">
    <property type="component" value="Unassembled WGS sequence"/>
</dbReference>
<name>A0AAN8QHI9_9TELE</name>
<dbReference type="EMBL" id="JAGTTL010000032">
    <property type="protein sequence ID" value="KAK6296868.1"/>
    <property type="molecule type" value="Genomic_DNA"/>
</dbReference>
<dbReference type="AlphaFoldDB" id="A0AAN8QHI9"/>
<gene>
    <name evidence="1" type="ORF">J4Q44_G00330100</name>
</gene>
<keyword evidence="2" id="KW-1185">Reference proteome</keyword>
<dbReference type="SUPFAM" id="SSF55550">
    <property type="entry name" value="SH2 domain"/>
    <property type="match status" value="1"/>
</dbReference>
<accession>A0AAN8QHI9</accession>
<dbReference type="Gene3D" id="3.30.505.10">
    <property type="entry name" value="SH2 domain"/>
    <property type="match status" value="1"/>
</dbReference>
<reference evidence="1 2" key="1">
    <citation type="submission" date="2021-04" db="EMBL/GenBank/DDBJ databases">
        <authorList>
            <person name="De Guttry C."/>
            <person name="Zahm M."/>
            <person name="Klopp C."/>
            <person name="Cabau C."/>
            <person name="Louis A."/>
            <person name="Berthelot C."/>
            <person name="Parey E."/>
            <person name="Roest Crollius H."/>
            <person name="Montfort J."/>
            <person name="Robinson-Rechavi M."/>
            <person name="Bucao C."/>
            <person name="Bouchez O."/>
            <person name="Gislard M."/>
            <person name="Lluch J."/>
            <person name="Milhes M."/>
            <person name="Lampietro C."/>
            <person name="Lopez Roques C."/>
            <person name="Donnadieu C."/>
            <person name="Braasch I."/>
            <person name="Desvignes T."/>
            <person name="Postlethwait J."/>
            <person name="Bobe J."/>
            <person name="Wedekind C."/>
            <person name="Guiguen Y."/>
        </authorList>
    </citation>
    <scope>NUCLEOTIDE SEQUENCE [LARGE SCALE GENOMIC DNA]</scope>
    <source>
        <strain evidence="1">Cs_M1</strain>
        <tissue evidence="1">Blood</tissue>
    </source>
</reference>
<comment type="caution">
    <text evidence="1">The sequence shown here is derived from an EMBL/GenBank/DDBJ whole genome shotgun (WGS) entry which is preliminary data.</text>
</comment>
<proteinExistence type="predicted"/>
<evidence type="ECO:0000313" key="1">
    <source>
        <dbReference type="EMBL" id="KAK6296868.1"/>
    </source>
</evidence>
<organism evidence="1 2">
    <name type="scientific">Coregonus suidteri</name>
    <dbReference type="NCBI Taxonomy" id="861788"/>
    <lineage>
        <taxon>Eukaryota</taxon>
        <taxon>Metazoa</taxon>
        <taxon>Chordata</taxon>
        <taxon>Craniata</taxon>
        <taxon>Vertebrata</taxon>
        <taxon>Euteleostomi</taxon>
        <taxon>Actinopterygii</taxon>
        <taxon>Neopterygii</taxon>
        <taxon>Teleostei</taxon>
        <taxon>Protacanthopterygii</taxon>
        <taxon>Salmoniformes</taxon>
        <taxon>Salmonidae</taxon>
        <taxon>Coregoninae</taxon>
        <taxon>Coregonus</taxon>
    </lineage>
</organism>